<dbReference type="Proteomes" id="UP001159042">
    <property type="component" value="Unassembled WGS sequence"/>
</dbReference>
<dbReference type="EMBL" id="JANEYG010000044">
    <property type="protein sequence ID" value="KAJ8916220.1"/>
    <property type="molecule type" value="Genomic_DNA"/>
</dbReference>
<evidence type="ECO:0000313" key="1">
    <source>
        <dbReference type="EMBL" id="KAJ8916220.1"/>
    </source>
</evidence>
<dbReference type="AlphaFoldDB" id="A0AAV8VQT3"/>
<comment type="caution">
    <text evidence="1">The sequence shown here is derived from an EMBL/GenBank/DDBJ whole genome shotgun (WGS) entry which is preliminary data.</text>
</comment>
<protein>
    <submittedName>
        <fullName evidence="1">Uncharacterized protein</fullName>
    </submittedName>
</protein>
<gene>
    <name evidence="1" type="ORF">NQ315_016359</name>
</gene>
<sequence length="143" mass="16686">MDKMGKKFPGTLFWTSCQQLFFCNSEHSYVNLLAFGGEQANRSLNRRVLQVLQVVHEKDPWIEDAGDLPTCHHDATWPTIDEEAVQMADKKHRRRSWHAIKFERKRRKGVVEPGSPPEARQKRPSWWNIFAQAPRYVTVGDAR</sequence>
<organism evidence="1 2">
    <name type="scientific">Exocentrus adspersus</name>
    <dbReference type="NCBI Taxonomy" id="1586481"/>
    <lineage>
        <taxon>Eukaryota</taxon>
        <taxon>Metazoa</taxon>
        <taxon>Ecdysozoa</taxon>
        <taxon>Arthropoda</taxon>
        <taxon>Hexapoda</taxon>
        <taxon>Insecta</taxon>
        <taxon>Pterygota</taxon>
        <taxon>Neoptera</taxon>
        <taxon>Endopterygota</taxon>
        <taxon>Coleoptera</taxon>
        <taxon>Polyphaga</taxon>
        <taxon>Cucujiformia</taxon>
        <taxon>Chrysomeloidea</taxon>
        <taxon>Cerambycidae</taxon>
        <taxon>Lamiinae</taxon>
        <taxon>Acanthocinini</taxon>
        <taxon>Exocentrus</taxon>
    </lineage>
</organism>
<reference evidence="1 2" key="1">
    <citation type="journal article" date="2023" name="Insect Mol. Biol.">
        <title>Genome sequencing provides insights into the evolution of gene families encoding plant cell wall-degrading enzymes in longhorned beetles.</title>
        <authorList>
            <person name="Shin N.R."/>
            <person name="Okamura Y."/>
            <person name="Kirsch R."/>
            <person name="Pauchet Y."/>
        </authorList>
    </citation>
    <scope>NUCLEOTIDE SEQUENCE [LARGE SCALE GENOMIC DNA]</scope>
    <source>
        <strain evidence="1">EAD_L_NR</strain>
    </source>
</reference>
<accession>A0AAV8VQT3</accession>
<proteinExistence type="predicted"/>
<evidence type="ECO:0000313" key="2">
    <source>
        <dbReference type="Proteomes" id="UP001159042"/>
    </source>
</evidence>
<keyword evidence="2" id="KW-1185">Reference proteome</keyword>
<name>A0AAV8VQT3_9CUCU</name>